<sequence>MKRCSVGGQAVMEGVMMRTPEGAVALAVRKADGTIVTEYTEKKAKSDHPALKWPVVRGVVAFVDSLSVGMKMTTRSAELYGEGIEEEPSRFEKWLAAKTGKSAMDVAIAVAVVLAVALAVGLFVFLPSLTTQLISWKEATPRIWKSLTEGFVRLIIFLAYITVIALMKDIRRVYMYHGAEHKTIACYEHEVELTPENAMKYSRLHPRCGTNYLFLVMAVSILFFAILPYTENFFLRFLTRLMFLPLVAGLAYEVLKLAAASDKLWARIIRAPGLGLQYLTTREPEQDMIEVAIAAFYLAMNKGKSDKLMPENDAEAEPAQSETKEPDNT</sequence>
<evidence type="ECO:0000256" key="1">
    <source>
        <dbReference type="SAM" id="MobiDB-lite"/>
    </source>
</evidence>
<feature type="transmembrane region" description="Helical" evidence="2">
    <location>
        <begin position="209"/>
        <end position="227"/>
    </location>
</feature>
<organism evidence="3">
    <name type="scientific">bioreactor metagenome</name>
    <dbReference type="NCBI Taxonomy" id="1076179"/>
    <lineage>
        <taxon>unclassified sequences</taxon>
        <taxon>metagenomes</taxon>
        <taxon>ecological metagenomes</taxon>
    </lineage>
</organism>
<keyword evidence="2" id="KW-1133">Transmembrane helix</keyword>
<dbReference type="PANTHER" id="PTHR42867">
    <property type="entry name" value="MEMBRANE PROTEIN-RELATED"/>
    <property type="match status" value="1"/>
</dbReference>
<dbReference type="InterPro" id="IPR010787">
    <property type="entry name" value="DUF1385"/>
</dbReference>
<comment type="caution">
    <text evidence="3">The sequence shown here is derived from an EMBL/GenBank/DDBJ whole genome shotgun (WGS) entry which is preliminary data.</text>
</comment>
<dbReference type="Pfam" id="PF07136">
    <property type="entry name" value="DUF1385"/>
    <property type="match status" value="1"/>
</dbReference>
<feature type="region of interest" description="Disordered" evidence="1">
    <location>
        <begin position="306"/>
        <end position="329"/>
    </location>
</feature>
<accession>A0A644ZG59</accession>
<evidence type="ECO:0008006" key="4">
    <source>
        <dbReference type="Google" id="ProtNLM"/>
    </source>
</evidence>
<evidence type="ECO:0000313" key="3">
    <source>
        <dbReference type="EMBL" id="MPM39826.1"/>
    </source>
</evidence>
<dbReference type="AlphaFoldDB" id="A0A644ZG59"/>
<reference evidence="3" key="1">
    <citation type="submission" date="2019-08" db="EMBL/GenBank/DDBJ databases">
        <authorList>
            <person name="Kucharzyk K."/>
            <person name="Murdoch R.W."/>
            <person name="Higgins S."/>
            <person name="Loffler F."/>
        </authorList>
    </citation>
    <scope>NUCLEOTIDE SEQUENCE</scope>
</reference>
<evidence type="ECO:0000256" key="2">
    <source>
        <dbReference type="SAM" id="Phobius"/>
    </source>
</evidence>
<feature type="transmembrane region" description="Helical" evidence="2">
    <location>
        <begin position="150"/>
        <end position="167"/>
    </location>
</feature>
<feature type="transmembrane region" description="Helical" evidence="2">
    <location>
        <begin position="106"/>
        <end position="130"/>
    </location>
</feature>
<keyword evidence="2" id="KW-0812">Transmembrane</keyword>
<keyword evidence="2" id="KW-0472">Membrane</keyword>
<dbReference type="PANTHER" id="PTHR42867:SF1">
    <property type="entry name" value="MEMBRANE PROTEIN-RELATED"/>
    <property type="match status" value="1"/>
</dbReference>
<gene>
    <name evidence="3" type="ORF">SDC9_86462</name>
</gene>
<feature type="transmembrane region" description="Helical" evidence="2">
    <location>
        <begin position="233"/>
        <end position="255"/>
    </location>
</feature>
<name>A0A644ZG59_9ZZZZ</name>
<protein>
    <recommendedName>
        <fullName evidence="4">DUF1385 domain-containing protein</fullName>
    </recommendedName>
</protein>
<proteinExistence type="predicted"/>
<dbReference type="EMBL" id="VSSQ01008782">
    <property type="protein sequence ID" value="MPM39826.1"/>
    <property type="molecule type" value="Genomic_DNA"/>
</dbReference>